<evidence type="ECO:0000313" key="8">
    <source>
        <dbReference type="EMBL" id="KAG9393776.1"/>
    </source>
</evidence>
<keyword evidence="6 7" id="KW-0472">Membrane</keyword>
<reference evidence="8" key="1">
    <citation type="submission" date="2021-05" db="EMBL/GenBank/DDBJ databases">
        <title>A free-living protist that lacks canonical eukaryotic 1 DNA replication and segregation systems.</title>
        <authorList>
            <person name="Salas-Leiva D.E."/>
            <person name="Tromer E.C."/>
            <person name="Curtis B.A."/>
            <person name="Jerlstrom-Hultqvist J."/>
            <person name="Kolisko M."/>
            <person name="Yi Z."/>
            <person name="Salas-Leiva J.S."/>
            <person name="Gallot-Lavallee L."/>
            <person name="Kops G.J.P.L."/>
            <person name="Archibald J.M."/>
            <person name="Simpson A.G.B."/>
            <person name="Roger A.J."/>
        </authorList>
    </citation>
    <scope>NUCLEOTIDE SEQUENCE</scope>
    <source>
        <strain evidence="8">BICM</strain>
    </source>
</reference>
<evidence type="ECO:0000256" key="5">
    <source>
        <dbReference type="ARBA" id="ARBA00022989"/>
    </source>
</evidence>
<evidence type="ECO:0000256" key="2">
    <source>
        <dbReference type="ARBA" id="ARBA00007965"/>
    </source>
</evidence>
<organism evidence="8 9">
    <name type="scientific">Carpediemonas membranifera</name>
    <dbReference type="NCBI Taxonomy" id="201153"/>
    <lineage>
        <taxon>Eukaryota</taxon>
        <taxon>Metamonada</taxon>
        <taxon>Carpediemonas-like organisms</taxon>
        <taxon>Carpediemonas</taxon>
    </lineage>
</organism>
<dbReference type="InterPro" id="IPR002259">
    <property type="entry name" value="Eqnu_transpt"/>
</dbReference>
<proteinExistence type="inferred from homology"/>
<keyword evidence="9" id="KW-1185">Reference proteome</keyword>
<evidence type="ECO:0000256" key="6">
    <source>
        <dbReference type="ARBA" id="ARBA00023136"/>
    </source>
</evidence>
<protein>
    <submittedName>
        <fullName evidence="8">Equilibrative nucleoside transporter</fullName>
    </submittedName>
</protein>
<keyword evidence="5 7" id="KW-1133">Transmembrane helix</keyword>
<comment type="caution">
    <text evidence="8">The sequence shown here is derived from an EMBL/GenBank/DDBJ whole genome shotgun (WGS) entry which is preliminary data.</text>
</comment>
<evidence type="ECO:0000256" key="4">
    <source>
        <dbReference type="ARBA" id="ARBA00022692"/>
    </source>
</evidence>
<comment type="similarity">
    <text evidence="2">Belongs to the SLC29A/ENT transporter (TC 2.A.57) family.</text>
</comment>
<feature type="transmembrane region" description="Helical" evidence="7">
    <location>
        <begin position="215"/>
        <end position="236"/>
    </location>
</feature>
<accession>A0A8J6E222</accession>
<dbReference type="GO" id="GO:0005337">
    <property type="term" value="F:nucleoside transmembrane transporter activity"/>
    <property type="evidence" value="ECO:0007669"/>
    <property type="project" value="InterPro"/>
</dbReference>
<dbReference type="AlphaFoldDB" id="A0A8J6E222"/>
<dbReference type="PANTHER" id="PTHR10332">
    <property type="entry name" value="EQUILIBRATIVE NUCLEOSIDE TRANSPORTER"/>
    <property type="match status" value="1"/>
</dbReference>
<dbReference type="Proteomes" id="UP000717585">
    <property type="component" value="Unassembled WGS sequence"/>
</dbReference>
<feature type="transmembrane region" description="Helical" evidence="7">
    <location>
        <begin position="47"/>
        <end position="66"/>
    </location>
</feature>
<keyword evidence="4 7" id="KW-0812">Transmembrane</keyword>
<dbReference type="SUPFAM" id="SSF103473">
    <property type="entry name" value="MFS general substrate transporter"/>
    <property type="match status" value="1"/>
</dbReference>
<evidence type="ECO:0000256" key="3">
    <source>
        <dbReference type="ARBA" id="ARBA00022448"/>
    </source>
</evidence>
<evidence type="ECO:0000313" key="9">
    <source>
        <dbReference type="Proteomes" id="UP000717585"/>
    </source>
</evidence>
<feature type="transmembrane region" description="Helical" evidence="7">
    <location>
        <begin position="340"/>
        <end position="361"/>
    </location>
</feature>
<sequence>MSLIDGDLPPTPNYGAIAPRNAARRSIFAEAEEAQSSIPRIPMYKRLYEYTVFLALGLAMLLPFNVVISVPDYWTQEYPGRHFEFYASSFFCLTLPPVYLIMIACFKLLPAIVWFLSSLGATFVIFIALPIMPLILPIDIAQYSSLTLILLSGAAYSVLGSTVMGMASKRSPTAVQAAMAGQGTAGVVTIFLRIATKAFSELGLLPSGGANTISAFLFFGVCALILAATVPLYLALMVTDRRAQAQEDSAEPKETLTPSMWFQRLRFILRHQWRGLAAVFFVYIASGSVFPGLVTTSVSIVPLLNRTEWSSVLQMAIFLCGDQTGRFIPRIKFLRIPSSLTLALATLRLLAIPTYALLFVFRDYVRFDPFFVILNIVHSTTNGWLSTRSFMFISEELPPELTDMGGVIISTVQSTGLMMSEFIGLALGYLPTYRR</sequence>
<dbReference type="InterPro" id="IPR036259">
    <property type="entry name" value="MFS_trans_sf"/>
</dbReference>
<feature type="transmembrane region" description="Helical" evidence="7">
    <location>
        <begin position="276"/>
        <end position="303"/>
    </location>
</feature>
<feature type="transmembrane region" description="Helical" evidence="7">
    <location>
        <begin position="113"/>
        <end position="136"/>
    </location>
</feature>
<comment type="subcellular location">
    <subcellularLocation>
        <location evidence="1">Membrane</location>
        <topology evidence="1">Multi-pass membrane protein</topology>
    </subcellularLocation>
</comment>
<feature type="transmembrane region" description="Helical" evidence="7">
    <location>
        <begin position="148"/>
        <end position="167"/>
    </location>
</feature>
<feature type="transmembrane region" description="Helical" evidence="7">
    <location>
        <begin position="86"/>
        <end position="106"/>
    </location>
</feature>
<gene>
    <name evidence="8" type="ORF">J8273_4639</name>
</gene>
<feature type="transmembrane region" description="Helical" evidence="7">
    <location>
        <begin position="174"/>
        <end position="195"/>
    </location>
</feature>
<dbReference type="Pfam" id="PF01733">
    <property type="entry name" value="Nucleoside_tran"/>
    <property type="match status" value="1"/>
</dbReference>
<evidence type="ECO:0000256" key="7">
    <source>
        <dbReference type="SAM" id="Phobius"/>
    </source>
</evidence>
<feature type="transmembrane region" description="Helical" evidence="7">
    <location>
        <begin position="407"/>
        <end position="430"/>
    </location>
</feature>
<keyword evidence="3" id="KW-0813">Transport</keyword>
<dbReference type="PANTHER" id="PTHR10332:SF10">
    <property type="entry name" value="EQUILIBRATIVE NUCLEOSIDE TRANSPORTER 4"/>
    <property type="match status" value="1"/>
</dbReference>
<name>A0A8J6E222_9EUKA</name>
<evidence type="ECO:0000256" key="1">
    <source>
        <dbReference type="ARBA" id="ARBA00004141"/>
    </source>
</evidence>
<dbReference type="EMBL" id="JAHDYR010000020">
    <property type="protein sequence ID" value="KAG9393776.1"/>
    <property type="molecule type" value="Genomic_DNA"/>
</dbReference>
<dbReference type="OrthoDB" id="46396at2759"/>
<dbReference type="GO" id="GO:0005886">
    <property type="term" value="C:plasma membrane"/>
    <property type="evidence" value="ECO:0007669"/>
    <property type="project" value="TreeGrafter"/>
</dbReference>